<name>A0A6G0TFJ2_APHGL</name>
<gene>
    <name evidence="1" type="ORF">AGLY_011423</name>
</gene>
<evidence type="ECO:0000313" key="2">
    <source>
        <dbReference type="Proteomes" id="UP000475862"/>
    </source>
</evidence>
<dbReference type="EMBL" id="VYZN01000042">
    <property type="protein sequence ID" value="KAE9530961.1"/>
    <property type="molecule type" value="Genomic_DNA"/>
</dbReference>
<evidence type="ECO:0000313" key="1">
    <source>
        <dbReference type="EMBL" id="KAE9530961.1"/>
    </source>
</evidence>
<feature type="non-terminal residue" evidence="1">
    <location>
        <position position="221"/>
    </location>
</feature>
<accession>A0A6G0TFJ2</accession>
<dbReference type="Proteomes" id="UP000475862">
    <property type="component" value="Unassembled WGS sequence"/>
</dbReference>
<dbReference type="AlphaFoldDB" id="A0A6G0TFJ2"/>
<comment type="caution">
    <text evidence="1">The sequence shown here is derived from an EMBL/GenBank/DDBJ whole genome shotgun (WGS) entry which is preliminary data.</text>
</comment>
<protein>
    <submittedName>
        <fullName evidence="1">Uncharacterized protein</fullName>
    </submittedName>
</protein>
<keyword evidence="2" id="KW-1185">Reference proteome</keyword>
<organism evidence="1 2">
    <name type="scientific">Aphis glycines</name>
    <name type="common">Soybean aphid</name>
    <dbReference type="NCBI Taxonomy" id="307491"/>
    <lineage>
        <taxon>Eukaryota</taxon>
        <taxon>Metazoa</taxon>
        <taxon>Ecdysozoa</taxon>
        <taxon>Arthropoda</taxon>
        <taxon>Hexapoda</taxon>
        <taxon>Insecta</taxon>
        <taxon>Pterygota</taxon>
        <taxon>Neoptera</taxon>
        <taxon>Paraneoptera</taxon>
        <taxon>Hemiptera</taxon>
        <taxon>Sternorrhyncha</taxon>
        <taxon>Aphidomorpha</taxon>
        <taxon>Aphidoidea</taxon>
        <taxon>Aphididae</taxon>
        <taxon>Aphidini</taxon>
        <taxon>Aphis</taxon>
        <taxon>Aphis</taxon>
    </lineage>
</organism>
<sequence>MSLHIIFTISARVEEFMNFNTYRTIVYKLLRDLVRLNFDDLSFLGIVPRSLFAVLCPLPDRFVRRPSEILCPIFGEPFPLRTGLLLAISAENVAGGCENVCLINTFGCKLIELIDILDTSSMIAVTGTDPIGGTVCKPLDRLSEFTDQCDYEVTTGHGAMKLVTGVVWTQLEVVTEGTHQQPNQNYQLVAVRNIYDLFCVPPETMDGLVRVCVTSDKDNFL</sequence>
<proteinExistence type="predicted"/>
<reference evidence="1 2" key="1">
    <citation type="submission" date="2019-08" db="EMBL/GenBank/DDBJ databases">
        <title>The genome of the soybean aphid Biotype 1, its phylome, world population structure and adaptation to the North American continent.</title>
        <authorList>
            <person name="Giordano R."/>
            <person name="Donthu R.K."/>
            <person name="Hernandez A.G."/>
            <person name="Wright C.L."/>
            <person name="Zimin A.V."/>
        </authorList>
    </citation>
    <scope>NUCLEOTIDE SEQUENCE [LARGE SCALE GENOMIC DNA]</scope>
    <source>
        <tissue evidence="1">Whole aphids</tissue>
    </source>
</reference>